<dbReference type="CTD" id="158234"/>
<dbReference type="GO" id="GO:0000049">
    <property type="term" value="F:tRNA binding"/>
    <property type="evidence" value="ECO:0000318"/>
    <property type="project" value="GO_Central"/>
</dbReference>
<dbReference type="PANTHER" id="PTHR13563:SF19">
    <property type="entry name" value="TRNA METHYLTRANSFERASE 10 HOMOLOG B"/>
    <property type="match status" value="1"/>
</dbReference>
<reference evidence="14" key="1">
    <citation type="submission" date="2011-12" db="EMBL/GenBank/DDBJ databases">
        <title>The Draft Genome of Lepisosteus oculatus.</title>
        <authorList>
            <consortium name="The Broad Institute Genome Assembly &amp; Analysis Group"/>
            <consortium name="Computational R&amp;D Group"/>
            <consortium name="and Sequencing Platform"/>
            <person name="Di Palma F."/>
            <person name="Alfoldi J."/>
            <person name="Johnson J."/>
            <person name="Berlin A."/>
            <person name="Gnerre S."/>
            <person name="Jaffe D."/>
            <person name="MacCallum I."/>
            <person name="Young S."/>
            <person name="Walker B.J."/>
            <person name="Lander E.S."/>
            <person name="Lindblad-Toh K."/>
        </authorList>
    </citation>
    <scope>NUCLEOTIDE SEQUENCE [LARGE SCALE GENOMIC DNA]</scope>
</reference>
<dbReference type="CDD" id="cd18100">
    <property type="entry name" value="Trm10euk_B"/>
    <property type="match status" value="1"/>
</dbReference>
<comment type="catalytic activity">
    <reaction evidence="10">
        <text>guanosine(9) in tRNA + S-adenosyl-L-methionine = N(1)-methylguanosine(9) in tRNA + S-adenosyl-L-homocysteine + H(+)</text>
        <dbReference type="Rhea" id="RHEA:43156"/>
        <dbReference type="Rhea" id="RHEA-COMP:10367"/>
        <dbReference type="Rhea" id="RHEA-COMP:10368"/>
        <dbReference type="ChEBI" id="CHEBI:15378"/>
        <dbReference type="ChEBI" id="CHEBI:57856"/>
        <dbReference type="ChEBI" id="CHEBI:59789"/>
        <dbReference type="ChEBI" id="CHEBI:73542"/>
        <dbReference type="ChEBI" id="CHEBI:74269"/>
        <dbReference type="EC" id="2.1.1.221"/>
    </reaction>
</comment>
<evidence type="ECO:0000256" key="1">
    <source>
        <dbReference type="ARBA" id="ARBA00012797"/>
    </source>
</evidence>
<evidence type="ECO:0000256" key="6">
    <source>
        <dbReference type="ARBA" id="ARBA00035688"/>
    </source>
</evidence>
<evidence type="ECO:0000256" key="9">
    <source>
        <dbReference type="ARBA" id="ARBA00045240"/>
    </source>
</evidence>
<reference evidence="13" key="3">
    <citation type="submission" date="2025-09" db="UniProtKB">
        <authorList>
            <consortium name="Ensembl"/>
        </authorList>
    </citation>
    <scope>IDENTIFICATION</scope>
</reference>
<feature type="compositionally biased region" description="Basic and acidic residues" evidence="11">
    <location>
        <begin position="1"/>
        <end position="15"/>
    </location>
</feature>
<comment type="function">
    <text evidence="9">S-adenosyl-L-methionine-dependent guanine N(1)-methyltransferase that catalyzes the formation of N(1)-methylguanine at position 9 (m1G9) in tRNAs. Probably not able to catalyze formation of N(1)-methyladenine at position 9 (m1A9) in tRNAs.</text>
</comment>
<evidence type="ECO:0000313" key="14">
    <source>
        <dbReference type="Proteomes" id="UP000018468"/>
    </source>
</evidence>
<dbReference type="GeneID" id="102692074"/>
<dbReference type="FunCoup" id="W5N4W0">
    <property type="interactions" value="194"/>
</dbReference>
<dbReference type="STRING" id="7918.ENSLOCP00000015669"/>
<evidence type="ECO:0000256" key="11">
    <source>
        <dbReference type="SAM" id="MobiDB-lite"/>
    </source>
</evidence>
<feature type="domain" description="SAM-dependent MTase TRM10-type" evidence="12">
    <location>
        <begin position="124"/>
        <end position="321"/>
    </location>
</feature>
<evidence type="ECO:0000256" key="5">
    <source>
        <dbReference type="ARBA" id="ARBA00023054"/>
    </source>
</evidence>
<dbReference type="KEGG" id="loc:102692074"/>
<protein>
    <recommendedName>
        <fullName evidence="6">tRNA methyltransferase 10 homolog B</fullName>
        <ecNumber evidence="1">2.1.1.221</ecNumber>
    </recommendedName>
    <alternativeName>
        <fullName evidence="7">RNA (guanine-9-)-methyltransferase domain-containing protein 3</fullName>
    </alternativeName>
    <alternativeName>
        <fullName evidence="8">tRNA (guanine(9)-N(1))-methyltransferase TRMT10B</fullName>
    </alternativeName>
</protein>
<feature type="region of interest" description="Disordered" evidence="11">
    <location>
        <begin position="85"/>
        <end position="116"/>
    </location>
</feature>
<evidence type="ECO:0000259" key="12">
    <source>
        <dbReference type="PROSITE" id="PS51675"/>
    </source>
</evidence>
<dbReference type="Bgee" id="ENSLOCG00000012735">
    <property type="expression patterns" value="Expressed in ovary and 13 other cell types or tissues"/>
</dbReference>
<dbReference type="RefSeq" id="XP_015200874.1">
    <property type="nucleotide sequence ID" value="XM_015345388.2"/>
</dbReference>
<dbReference type="RefSeq" id="XP_069047630.1">
    <property type="nucleotide sequence ID" value="XM_069191529.1"/>
</dbReference>
<dbReference type="InterPro" id="IPR007356">
    <property type="entry name" value="tRNA_m1G_MeTrfase_euk"/>
</dbReference>
<keyword evidence="3" id="KW-0808">Transferase</keyword>
<evidence type="ECO:0000256" key="10">
    <source>
        <dbReference type="ARBA" id="ARBA00048434"/>
    </source>
</evidence>
<dbReference type="GO" id="GO:0005654">
    <property type="term" value="C:nucleoplasm"/>
    <property type="evidence" value="ECO:0000318"/>
    <property type="project" value="GO_Central"/>
</dbReference>
<dbReference type="GO" id="GO:0052905">
    <property type="term" value="F:tRNA (guanosine(9)-N1)-methyltransferase activity"/>
    <property type="evidence" value="ECO:0007669"/>
    <property type="project" value="UniProtKB-EC"/>
</dbReference>
<dbReference type="Proteomes" id="UP000018468">
    <property type="component" value="Linkage group LG4"/>
</dbReference>
<dbReference type="GO" id="GO:0002939">
    <property type="term" value="P:tRNA N1-guanine methylation"/>
    <property type="evidence" value="ECO:0000318"/>
    <property type="project" value="GO_Central"/>
</dbReference>
<dbReference type="EC" id="2.1.1.221" evidence="1"/>
<dbReference type="OMA" id="ALQAWFP"/>
<dbReference type="OrthoDB" id="278300at2759"/>
<dbReference type="PANTHER" id="PTHR13563">
    <property type="entry name" value="TRNA (GUANINE-9-) METHYLTRANSFERASE"/>
    <property type="match status" value="1"/>
</dbReference>
<dbReference type="eggNOG" id="KOG2967">
    <property type="taxonomic scope" value="Eukaryota"/>
</dbReference>
<dbReference type="InterPro" id="IPR047911">
    <property type="entry name" value="Trm10_B_MTase_dom"/>
</dbReference>
<dbReference type="InParanoid" id="W5N4W0"/>
<evidence type="ECO:0000256" key="2">
    <source>
        <dbReference type="ARBA" id="ARBA00022603"/>
    </source>
</evidence>
<feature type="compositionally biased region" description="Basic and acidic residues" evidence="11">
    <location>
        <begin position="26"/>
        <end position="35"/>
    </location>
</feature>
<dbReference type="PROSITE" id="PS51675">
    <property type="entry name" value="SAM_MT_TRM10"/>
    <property type="match status" value="1"/>
</dbReference>
<dbReference type="InterPro" id="IPR028564">
    <property type="entry name" value="MT_TRM10-typ"/>
</dbReference>
<keyword evidence="2" id="KW-0489">Methyltransferase</keyword>
<accession>W5N4W0</accession>
<dbReference type="GO" id="GO:0005634">
    <property type="term" value="C:nucleus"/>
    <property type="evidence" value="ECO:0000318"/>
    <property type="project" value="GO_Central"/>
</dbReference>
<dbReference type="EMBL" id="AHAT01001877">
    <property type="status" value="NOT_ANNOTATED_CDS"/>
    <property type="molecule type" value="Genomic_DNA"/>
</dbReference>
<reference evidence="13" key="2">
    <citation type="submission" date="2025-08" db="UniProtKB">
        <authorList>
            <consortium name="Ensembl"/>
        </authorList>
    </citation>
    <scope>IDENTIFICATION</scope>
</reference>
<dbReference type="InterPro" id="IPR038459">
    <property type="entry name" value="MT_TRM10-typ_sf"/>
</dbReference>
<evidence type="ECO:0000256" key="7">
    <source>
        <dbReference type="ARBA" id="ARBA00035712"/>
    </source>
</evidence>
<dbReference type="AlphaFoldDB" id="W5N4W0"/>
<organism evidence="13 14">
    <name type="scientific">Lepisosteus oculatus</name>
    <name type="common">Spotted gar</name>
    <dbReference type="NCBI Taxonomy" id="7918"/>
    <lineage>
        <taxon>Eukaryota</taxon>
        <taxon>Metazoa</taxon>
        <taxon>Chordata</taxon>
        <taxon>Craniata</taxon>
        <taxon>Vertebrata</taxon>
        <taxon>Euteleostomi</taxon>
        <taxon>Actinopterygii</taxon>
        <taxon>Neopterygii</taxon>
        <taxon>Holostei</taxon>
        <taxon>Semionotiformes</taxon>
        <taxon>Lepisosteidae</taxon>
        <taxon>Lepisosteus</taxon>
    </lineage>
</organism>
<dbReference type="GeneTree" id="ENSGT00530000063169"/>
<dbReference type="Ensembl" id="ENSLOCT00000015699.1">
    <property type="protein sequence ID" value="ENSLOCP00000015669.1"/>
    <property type="gene ID" value="ENSLOCG00000012735.1"/>
</dbReference>
<evidence type="ECO:0000256" key="3">
    <source>
        <dbReference type="ARBA" id="ARBA00022679"/>
    </source>
</evidence>
<keyword evidence="4" id="KW-0949">S-adenosyl-L-methionine</keyword>
<sequence length="341" mass="38757">MKGTMVERETEKSEHSLSCGMSKGQHKSEDPHICGEESSSTQEMFELLRIDVDSETLKIPRTDSQDSSCSRNVLRKQKNWEKTLAAKKGKRREEKQRRKLKRIEESGNMLQSSQHSKRVVKAITKERLIEAKTVGPRLCIDLSMTDLMSHKEISRLAGQIRRLYGSNRKAANPFHLYLTGLREDGLLYKECLRKNDGFLNYVMDVTEDSWLDLFPLDSVIYLTPDSEHALEHVDPDKVYILGGLVDESIQKKITYQKAMDSCVCTARLPIQEYMVKKTNAKNFHSKILAINQVFDILLTFCETQSWPEALKAGVPPGKGYVLYGESAPDAHLCAESALETL</sequence>
<keyword evidence="5" id="KW-0175">Coiled coil</keyword>
<proteinExistence type="predicted"/>
<keyword evidence="14" id="KW-1185">Reference proteome</keyword>
<evidence type="ECO:0000256" key="4">
    <source>
        <dbReference type="ARBA" id="ARBA00022691"/>
    </source>
</evidence>
<dbReference type="HOGENOM" id="CLU_034384_8_0_1"/>
<name>W5N4W0_LEPOC</name>
<evidence type="ECO:0000313" key="13">
    <source>
        <dbReference type="Ensembl" id="ENSLOCP00000015669.1"/>
    </source>
</evidence>
<evidence type="ECO:0000256" key="8">
    <source>
        <dbReference type="ARBA" id="ARBA00035725"/>
    </source>
</evidence>
<dbReference type="FunFam" id="3.40.1280.30:FF:000002">
    <property type="entry name" value="tRNA methyltransferase 10 homolog B"/>
    <property type="match status" value="1"/>
</dbReference>
<dbReference type="Gene3D" id="3.40.1280.30">
    <property type="match status" value="1"/>
</dbReference>
<feature type="region of interest" description="Disordered" evidence="11">
    <location>
        <begin position="1"/>
        <end position="39"/>
    </location>
</feature>